<dbReference type="InterPro" id="IPR021717">
    <property type="entry name" value="Nucleoporin_Nup160"/>
</dbReference>
<dbReference type="InterPro" id="IPR036322">
    <property type="entry name" value="WD40_repeat_dom_sf"/>
</dbReference>
<dbReference type="PANTHER" id="PTHR21286">
    <property type="entry name" value="NUCLEAR PORE COMPLEX PROTEIN NUP160"/>
    <property type="match status" value="1"/>
</dbReference>
<keyword evidence="2" id="KW-0813">Transport</keyword>
<evidence type="ECO:0000313" key="5">
    <source>
        <dbReference type="EMBL" id="KAK7815662.1"/>
    </source>
</evidence>
<proteinExistence type="predicted"/>
<name>A0AAW0IMQ4_QUESU</name>
<sequence length="290" mass="32086">MGLAGMEVPIIGSDSVNWVELFVSPSSSTSTSPPFAPLTVEDYSSSCSIIQHHHDSPAYLIWRIHKTLPHSLELLQLSSSTNVGFPSVGLRFTFPDALSPFASVCFSQNQITLYVLTISGLAYLLKLTNNISSYNVSNSTFPPDHLFEFDIRRTHSNHGPITSVAATAGCLVAGFNDGSVCCFQLGTILDHTAPGFVHELRDDSGMGRLWGFMSRGRIVGPVQDLVIYEVHGKQFLFVLHSDGILRVWDSTSHSRIFSHSMSIPELAGNFNYFLFSFPNFQFVQSLYIHF</sequence>
<keyword evidence="6" id="KW-1185">Reference proteome</keyword>
<feature type="domain" description="Nucleoporin Nup120/160 beta-propeller" evidence="4">
    <location>
        <begin position="59"/>
        <end position="262"/>
    </location>
</feature>
<dbReference type="InterPro" id="IPR059141">
    <property type="entry name" value="Beta-prop_Nup120_160"/>
</dbReference>
<dbReference type="PANTHER" id="PTHR21286:SF0">
    <property type="entry name" value="NUCLEAR PORE COMPLEX PROTEIN NUP160"/>
    <property type="match status" value="1"/>
</dbReference>
<dbReference type="GO" id="GO:0017056">
    <property type="term" value="F:structural constituent of nuclear pore"/>
    <property type="evidence" value="ECO:0007669"/>
    <property type="project" value="TreeGrafter"/>
</dbReference>
<comment type="subcellular location">
    <subcellularLocation>
        <location evidence="1">Nucleus</location>
    </subcellularLocation>
</comment>
<evidence type="ECO:0000256" key="1">
    <source>
        <dbReference type="ARBA" id="ARBA00004123"/>
    </source>
</evidence>
<protein>
    <submittedName>
        <fullName evidence="5">Nuclear pore complex protein nup160</fullName>
    </submittedName>
</protein>
<evidence type="ECO:0000259" key="4">
    <source>
        <dbReference type="Pfam" id="PF11715"/>
    </source>
</evidence>
<accession>A0AAW0IMQ4</accession>
<evidence type="ECO:0000313" key="6">
    <source>
        <dbReference type="Proteomes" id="UP000237347"/>
    </source>
</evidence>
<comment type="caution">
    <text evidence="5">The sequence shown here is derived from an EMBL/GenBank/DDBJ whole genome shotgun (WGS) entry which is preliminary data.</text>
</comment>
<dbReference type="EMBL" id="PKMF04000988">
    <property type="protein sequence ID" value="KAK7815662.1"/>
    <property type="molecule type" value="Genomic_DNA"/>
</dbReference>
<dbReference type="InterPro" id="IPR015943">
    <property type="entry name" value="WD40/YVTN_repeat-like_dom_sf"/>
</dbReference>
<keyword evidence="3" id="KW-0539">Nucleus</keyword>
<dbReference type="Pfam" id="PF11715">
    <property type="entry name" value="Beta-prop_Nup120_160"/>
    <property type="match status" value="1"/>
</dbReference>
<evidence type="ECO:0000256" key="3">
    <source>
        <dbReference type="ARBA" id="ARBA00023242"/>
    </source>
</evidence>
<reference evidence="5 6" key="1">
    <citation type="journal article" date="2018" name="Sci. Data">
        <title>The draft genome sequence of cork oak.</title>
        <authorList>
            <person name="Ramos A.M."/>
            <person name="Usie A."/>
            <person name="Barbosa P."/>
            <person name="Barros P.M."/>
            <person name="Capote T."/>
            <person name="Chaves I."/>
            <person name="Simoes F."/>
            <person name="Abreu I."/>
            <person name="Carrasquinho I."/>
            <person name="Faro C."/>
            <person name="Guimaraes J.B."/>
            <person name="Mendonca D."/>
            <person name="Nobrega F."/>
            <person name="Rodrigues L."/>
            <person name="Saibo N.J.M."/>
            <person name="Varela M.C."/>
            <person name="Egas C."/>
            <person name="Matos J."/>
            <person name="Miguel C.M."/>
            <person name="Oliveira M.M."/>
            <person name="Ricardo C.P."/>
            <person name="Goncalves S."/>
        </authorList>
    </citation>
    <scope>NUCLEOTIDE SEQUENCE [LARGE SCALE GENOMIC DNA]</scope>
    <source>
        <strain evidence="6">cv. HL8</strain>
    </source>
</reference>
<gene>
    <name evidence="5" type="primary">NUP160_2</name>
    <name evidence="5" type="ORF">CFP56_001256</name>
</gene>
<dbReference type="Proteomes" id="UP000237347">
    <property type="component" value="Unassembled WGS sequence"/>
</dbReference>
<dbReference type="Gene3D" id="2.130.10.10">
    <property type="entry name" value="YVTN repeat-like/Quinoprotein amine dehydrogenase"/>
    <property type="match status" value="1"/>
</dbReference>
<dbReference type="GO" id="GO:0005643">
    <property type="term" value="C:nuclear pore"/>
    <property type="evidence" value="ECO:0007669"/>
    <property type="project" value="TreeGrafter"/>
</dbReference>
<dbReference type="AlphaFoldDB" id="A0AAW0IMQ4"/>
<dbReference type="SUPFAM" id="SSF50978">
    <property type="entry name" value="WD40 repeat-like"/>
    <property type="match status" value="1"/>
</dbReference>
<evidence type="ECO:0000256" key="2">
    <source>
        <dbReference type="ARBA" id="ARBA00022448"/>
    </source>
</evidence>
<organism evidence="5 6">
    <name type="scientific">Quercus suber</name>
    <name type="common">Cork oak</name>
    <dbReference type="NCBI Taxonomy" id="58331"/>
    <lineage>
        <taxon>Eukaryota</taxon>
        <taxon>Viridiplantae</taxon>
        <taxon>Streptophyta</taxon>
        <taxon>Embryophyta</taxon>
        <taxon>Tracheophyta</taxon>
        <taxon>Spermatophyta</taxon>
        <taxon>Magnoliopsida</taxon>
        <taxon>eudicotyledons</taxon>
        <taxon>Gunneridae</taxon>
        <taxon>Pentapetalae</taxon>
        <taxon>rosids</taxon>
        <taxon>fabids</taxon>
        <taxon>Fagales</taxon>
        <taxon>Fagaceae</taxon>
        <taxon>Quercus</taxon>
    </lineage>
</organism>